<dbReference type="SUPFAM" id="SSF53213">
    <property type="entry name" value="LigB-like"/>
    <property type="match status" value="1"/>
</dbReference>
<evidence type="ECO:0000259" key="1">
    <source>
        <dbReference type="Pfam" id="PF02900"/>
    </source>
</evidence>
<dbReference type="NCBIfam" id="NF009901">
    <property type="entry name" value="PRK13364.1"/>
    <property type="match status" value="1"/>
</dbReference>
<keyword evidence="3" id="KW-1185">Reference proteome</keyword>
<dbReference type="EMBL" id="JACORT010000001">
    <property type="protein sequence ID" value="MBC5781354.1"/>
    <property type="molecule type" value="Genomic_DNA"/>
</dbReference>
<dbReference type="Proteomes" id="UP000608513">
    <property type="component" value="Unassembled WGS sequence"/>
</dbReference>
<name>A0A923MNK3_9BURK</name>
<reference evidence="2" key="1">
    <citation type="submission" date="2020-08" db="EMBL/GenBank/DDBJ databases">
        <title>Ramlibacter sp. USB13 16S ribosomal RNA gene genome sequencing and assembly.</title>
        <authorList>
            <person name="Kang M."/>
        </authorList>
    </citation>
    <scope>NUCLEOTIDE SEQUENCE</scope>
    <source>
        <strain evidence="2">USB13</strain>
    </source>
</reference>
<dbReference type="NCBIfam" id="NF009902">
    <property type="entry name" value="PRK13365.1"/>
    <property type="match status" value="1"/>
</dbReference>
<dbReference type="AlphaFoldDB" id="A0A923MNK3"/>
<comment type="caution">
    <text evidence="2">The sequence shown here is derived from an EMBL/GenBank/DDBJ whole genome shotgun (WGS) entry which is preliminary data.</text>
</comment>
<dbReference type="RefSeq" id="WP_187074120.1">
    <property type="nucleotide sequence ID" value="NZ_JACORT010000001.1"/>
</dbReference>
<gene>
    <name evidence="2" type="ORF">H8N03_00260</name>
</gene>
<protein>
    <submittedName>
        <fullName evidence="2">Protocatechuate 3,4-dioxygenase</fullName>
    </submittedName>
</protein>
<feature type="domain" description="Extradiol ring-cleavage dioxygenase class III enzyme subunit B" evidence="1">
    <location>
        <begin position="8"/>
        <end position="269"/>
    </location>
</feature>
<dbReference type="GO" id="GO:0008198">
    <property type="term" value="F:ferrous iron binding"/>
    <property type="evidence" value="ECO:0007669"/>
    <property type="project" value="InterPro"/>
</dbReference>
<dbReference type="Gene3D" id="3.40.830.10">
    <property type="entry name" value="LigB-like"/>
    <property type="match status" value="1"/>
</dbReference>
<dbReference type="Pfam" id="PF02900">
    <property type="entry name" value="LigB"/>
    <property type="match status" value="1"/>
</dbReference>
<dbReference type="InterPro" id="IPR004183">
    <property type="entry name" value="Xdiol_dOase_suB"/>
</dbReference>
<organism evidence="2 3">
    <name type="scientific">Ramlibacter cellulosilyticus</name>
    <dbReference type="NCBI Taxonomy" id="2764187"/>
    <lineage>
        <taxon>Bacteria</taxon>
        <taxon>Pseudomonadati</taxon>
        <taxon>Pseudomonadota</taxon>
        <taxon>Betaproteobacteria</taxon>
        <taxon>Burkholderiales</taxon>
        <taxon>Comamonadaceae</taxon>
        <taxon>Ramlibacter</taxon>
    </lineage>
</organism>
<sequence>MGRIIAGIGTSHVPSIGGAYDRGKTATPAWKPLFDAYVPVRQWLRDQKIDVCIMVYNDHGADFFFDKYPTFAVGCADRYAIADEGFGVRPLPEIRGDVEFSQHLCRSLVYDEFDLTICQEMAVEHGFLVPMHLCFDPSSDGWPVASVPVQVNVLQHPLPTARRCFKLGEAIRRAVDSYPRDIRVAIIGTGGMSHLLTGPNFGAMNANEDQQFLDKLESDPESLTRMTHEEMMHRYGVEGIELIMWLVMRGALTPDVKRIHRNYYAPMTTGMGLITLTDADLA</sequence>
<accession>A0A923MNK3</accession>
<evidence type="ECO:0000313" key="2">
    <source>
        <dbReference type="EMBL" id="MBC5781354.1"/>
    </source>
</evidence>
<dbReference type="GO" id="GO:0016702">
    <property type="term" value="F:oxidoreductase activity, acting on single donors with incorporation of molecular oxygen, incorporation of two atoms of oxygen"/>
    <property type="evidence" value="ECO:0007669"/>
    <property type="project" value="UniProtKB-ARBA"/>
</dbReference>
<proteinExistence type="predicted"/>
<evidence type="ECO:0000313" key="3">
    <source>
        <dbReference type="Proteomes" id="UP000608513"/>
    </source>
</evidence>